<comment type="caution">
    <text evidence="2">The sequence shown here is derived from an EMBL/GenBank/DDBJ whole genome shotgun (WGS) entry which is preliminary data.</text>
</comment>
<accession>A0A8J8NJE9</accession>
<evidence type="ECO:0000256" key="1">
    <source>
        <dbReference type="SAM" id="MobiDB-lite"/>
    </source>
</evidence>
<evidence type="ECO:0000313" key="3">
    <source>
        <dbReference type="Proteomes" id="UP000785679"/>
    </source>
</evidence>
<reference evidence="2" key="1">
    <citation type="submission" date="2019-06" db="EMBL/GenBank/DDBJ databases">
        <authorList>
            <person name="Zheng W."/>
        </authorList>
    </citation>
    <scope>NUCLEOTIDE SEQUENCE</scope>
    <source>
        <strain evidence="2">QDHG01</strain>
    </source>
</reference>
<sequence>MSRNTGGNKKNNGQSGRISVRPDGTILVEGTAGNSHSHSMVDENHPANLSTSNPLMQSYVRKESQEVGDDLMTIDDLILMGAGAANTSSGGIQYRKLSTLQDQMQYRAIAEKTQGL</sequence>
<name>A0A8J8NJE9_HALGN</name>
<evidence type="ECO:0000313" key="2">
    <source>
        <dbReference type="EMBL" id="TNV75555.1"/>
    </source>
</evidence>
<dbReference type="AlphaFoldDB" id="A0A8J8NJE9"/>
<proteinExistence type="predicted"/>
<keyword evidence="3" id="KW-1185">Reference proteome</keyword>
<dbReference type="EMBL" id="RRYP01015321">
    <property type="protein sequence ID" value="TNV75555.1"/>
    <property type="molecule type" value="Genomic_DNA"/>
</dbReference>
<feature type="compositionally biased region" description="Polar residues" evidence="1">
    <location>
        <begin position="1"/>
        <end position="17"/>
    </location>
</feature>
<feature type="region of interest" description="Disordered" evidence="1">
    <location>
        <begin position="1"/>
        <end position="53"/>
    </location>
</feature>
<protein>
    <submittedName>
        <fullName evidence="2">Uncharacterized protein</fullName>
    </submittedName>
</protein>
<dbReference type="Proteomes" id="UP000785679">
    <property type="component" value="Unassembled WGS sequence"/>
</dbReference>
<organism evidence="2 3">
    <name type="scientific">Halteria grandinella</name>
    <dbReference type="NCBI Taxonomy" id="5974"/>
    <lineage>
        <taxon>Eukaryota</taxon>
        <taxon>Sar</taxon>
        <taxon>Alveolata</taxon>
        <taxon>Ciliophora</taxon>
        <taxon>Intramacronucleata</taxon>
        <taxon>Spirotrichea</taxon>
        <taxon>Stichotrichia</taxon>
        <taxon>Sporadotrichida</taxon>
        <taxon>Halteriidae</taxon>
        <taxon>Halteria</taxon>
    </lineage>
</organism>
<gene>
    <name evidence="2" type="ORF">FGO68_gene12730</name>
</gene>